<gene>
    <name evidence="6" type="primary">otsB</name>
    <name evidence="6" type="ORF">EYF88_12605</name>
</gene>
<evidence type="ECO:0000313" key="6">
    <source>
        <dbReference type="EMBL" id="TBN48946.1"/>
    </source>
</evidence>
<comment type="pathway">
    <text evidence="1 4">Glycan biosynthesis; trehalose biosynthesis.</text>
</comment>
<dbReference type="PANTHER" id="PTHR43768:SF3">
    <property type="entry name" value="TREHALOSE 6-PHOSPHATE PHOSPHATASE"/>
    <property type="match status" value="1"/>
</dbReference>
<dbReference type="InterPro" id="IPR036412">
    <property type="entry name" value="HAD-like_sf"/>
</dbReference>
<feature type="region of interest" description="Disordered" evidence="5">
    <location>
        <begin position="1"/>
        <end position="24"/>
    </location>
</feature>
<feature type="compositionally biased region" description="Pro residues" evidence="5">
    <location>
        <begin position="12"/>
        <end position="22"/>
    </location>
</feature>
<dbReference type="Pfam" id="PF02358">
    <property type="entry name" value="Trehalose_PPase"/>
    <property type="match status" value="1"/>
</dbReference>
<dbReference type="PANTHER" id="PTHR43768">
    <property type="entry name" value="TREHALOSE 6-PHOSPHATE PHOSPHATASE"/>
    <property type="match status" value="1"/>
</dbReference>
<comment type="caution">
    <text evidence="6">The sequence shown here is derived from an EMBL/GenBank/DDBJ whole genome shotgun (WGS) entry which is preliminary data.</text>
</comment>
<dbReference type="InterPro" id="IPR003337">
    <property type="entry name" value="Trehalose_PPase"/>
</dbReference>
<comment type="cofactor">
    <cofactor evidence="4">
        <name>Mg(2+)</name>
        <dbReference type="ChEBI" id="CHEBI:18420"/>
    </cofactor>
</comment>
<keyword evidence="3 4" id="KW-0378">Hydrolase</keyword>
<comment type="similarity">
    <text evidence="2 4">Belongs to the trehalose phosphatase family.</text>
</comment>
<dbReference type="SUPFAM" id="SSF56784">
    <property type="entry name" value="HAD-like"/>
    <property type="match status" value="1"/>
</dbReference>
<dbReference type="Gene3D" id="3.40.50.1000">
    <property type="entry name" value="HAD superfamily/HAD-like"/>
    <property type="match status" value="1"/>
</dbReference>
<dbReference type="EMBL" id="SIRL01000009">
    <property type="protein sequence ID" value="TBN48946.1"/>
    <property type="molecule type" value="Genomic_DNA"/>
</dbReference>
<evidence type="ECO:0000256" key="2">
    <source>
        <dbReference type="ARBA" id="ARBA00008770"/>
    </source>
</evidence>
<sequence>MVEPLNPDPKEPFPPMQTPAPGLPDLTADTALFLDFDGCLVDIAPRPDAVVIPDGLENRLIRLHDRLDGAVALVSGRDIADLRSWLPGFPGAIAGSHGAELSLDGKAIQTTHRIELDVAALHRAAADAVADRPAILVEPKPHGVAMHYRADPSLRPVVEAAMAQLASAHPGMVLQPAKMAVELRPGGTGKDGALDRLMSAPPFAGRVPVYAGDDLTDEAAMAHAQARGGCGIKIGAGDTVARCRLADPAALAGWLDAVLAGAR</sequence>
<dbReference type="Gene3D" id="3.30.70.1020">
    <property type="entry name" value="Trehalose-6-phosphate phosphatase related protein, domain 2"/>
    <property type="match status" value="1"/>
</dbReference>
<dbReference type="InterPro" id="IPR023214">
    <property type="entry name" value="HAD_sf"/>
</dbReference>
<evidence type="ECO:0000256" key="3">
    <source>
        <dbReference type="ARBA" id="ARBA00022801"/>
    </source>
</evidence>
<reference evidence="6 7" key="1">
    <citation type="submission" date="2019-02" db="EMBL/GenBank/DDBJ databases">
        <authorList>
            <person name="Zhang G."/>
        </authorList>
    </citation>
    <scope>NUCLEOTIDE SEQUENCE [LARGE SCALE GENOMIC DNA]</scope>
    <source>
        <strain evidence="6 7">CMB17</strain>
    </source>
</reference>
<keyword evidence="4" id="KW-0460">Magnesium</keyword>
<evidence type="ECO:0000256" key="5">
    <source>
        <dbReference type="SAM" id="MobiDB-lite"/>
    </source>
</evidence>
<comment type="function">
    <text evidence="4">Removes the phosphate from trehalose 6-phosphate to produce free trehalose.</text>
</comment>
<keyword evidence="4" id="KW-0479">Metal-binding</keyword>
<organism evidence="6 7">
    <name type="scientific">Paracoccus sediminis</name>
    <dbReference type="NCBI Taxonomy" id="1214787"/>
    <lineage>
        <taxon>Bacteria</taxon>
        <taxon>Pseudomonadati</taxon>
        <taxon>Pseudomonadota</taxon>
        <taxon>Alphaproteobacteria</taxon>
        <taxon>Rhodobacterales</taxon>
        <taxon>Paracoccaceae</taxon>
        <taxon>Paracoccus</taxon>
    </lineage>
</organism>
<dbReference type="NCBIfam" id="TIGR00685">
    <property type="entry name" value="T6PP"/>
    <property type="match status" value="1"/>
</dbReference>
<keyword evidence="7" id="KW-1185">Reference proteome</keyword>
<dbReference type="Proteomes" id="UP000292859">
    <property type="component" value="Unassembled WGS sequence"/>
</dbReference>
<accession>A0ABY1YI72</accession>
<dbReference type="InterPro" id="IPR044651">
    <property type="entry name" value="OTSB-like"/>
</dbReference>
<name>A0ABY1YI72_9RHOB</name>
<dbReference type="NCBIfam" id="TIGR01484">
    <property type="entry name" value="HAD-SF-IIB"/>
    <property type="match status" value="1"/>
</dbReference>
<dbReference type="GO" id="GO:0004805">
    <property type="term" value="F:trehalose-phosphatase activity"/>
    <property type="evidence" value="ECO:0007669"/>
    <property type="project" value="UniProtKB-EC"/>
</dbReference>
<dbReference type="InterPro" id="IPR006379">
    <property type="entry name" value="HAD-SF_hydro_IIB"/>
</dbReference>
<comment type="catalytic activity">
    <reaction evidence="4">
        <text>alpha,alpha-trehalose 6-phosphate + H2O = alpha,alpha-trehalose + phosphate</text>
        <dbReference type="Rhea" id="RHEA:23420"/>
        <dbReference type="ChEBI" id="CHEBI:15377"/>
        <dbReference type="ChEBI" id="CHEBI:16551"/>
        <dbReference type="ChEBI" id="CHEBI:43474"/>
        <dbReference type="ChEBI" id="CHEBI:58429"/>
        <dbReference type="EC" id="3.1.3.12"/>
    </reaction>
</comment>
<proteinExistence type="inferred from homology"/>
<protein>
    <recommendedName>
        <fullName evidence="4">Trehalose 6-phosphate phosphatase</fullName>
        <ecNumber evidence="4">3.1.3.12</ecNumber>
    </recommendedName>
</protein>
<evidence type="ECO:0000256" key="4">
    <source>
        <dbReference type="RuleBase" id="RU361117"/>
    </source>
</evidence>
<dbReference type="EC" id="3.1.3.12" evidence="4"/>
<evidence type="ECO:0000256" key="1">
    <source>
        <dbReference type="ARBA" id="ARBA00005199"/>
    </source>
</evidence>
<evidence type="ECO:0000313" key="7">
    <source>
        <dbReference type="Proteomes" id="UP000292859"/>
    </source>
</evidence>